<keyword evidence="7" id="KW-0540">Nuclease</keyword>
<dbReference type="PANTHER" id="PTHR13547:SF1">
    <property type="entry name" value="MITOCHONDRIAL RIBONUCLEASE P CATALYTIC SUBUNIT"/>
    <property type="match status" value="1"/>
</dbReference>
<evidence type="ECO:0000256" key="9">
    <source>
        <dbReference type="ARBA" id="ARBA00022801"/>
    </source>
</evidence>
<dbReference type="Proteomes" id="UP001652741">
    <property type="component" value="Chromosome ssa01"/>
</dbReference>
<dbReference type="Pfam" id="PF16953">
    <property type="entry name" value="PRORP"/>
    <property type="match status" value="2"/>
</dbReference>
<comment type="similarity">
    <text evidence="4">Belongs to the PPR family. P subfamily.</text>
</comment>
<keyword evidence="10" id="KW-0862">Zinc</keyword>
<feature type="region of interest" description="Disordered" evidence="16">
    <location>
        <begin position="118"/>
        <end position="144"/>
    </location>
</feature>
<keyword evidence="6" id="KW-0819">tRNA processing</keyword>
<evidence type="ECO:0000256" key="1">
    <source>
        <dbReference type="ARBA" id="ARBA00000928"/>
    </source>
</evidence>
<evidence type="ECO:0000256" key="13">
    <source>
        <dbReference type="ARBA" id="ARBA00023128"/>
    </source>
</evidence>
<dbReference type="Gene3D" id="3.40.50.11980">
    <property type="match status" value="1"/>
</dbReference>
<comment type="catalytic activity">
    <reaction evidence="1">
        <text>Endonucleolytic cleavage of RNA, removing 5'-extranucleotides from tRNA precursor.</text>
        <dbReference type="EC" id="3.1.26.5"/>
    </reaction>
</comment>
<keyword evidence="8" id="KW-0479">Metal-binding</keyword>
<evidence type="ECO:0000256" key="6">
    <source>
        <dbReference type="ARBA" id="ARBA00022694"/>
    </source>
</evidence>
<dbReference type="CDD" id="cd18718">
    <property type="entry name" value="PIN_PRORP"/>
    <property type="match status" value="1"/>
</dbReference>
<dbReference type="InterPro" id="IPR031595">
    <property type="entry name" value="PRORP_C"/>
</dbReference>
<feature type="domain" description="PRORP" evidence="17">
    <location>
        <begin position="476"/>
        <end position="635"/>
    </location>
</feature>
<keyword evidence="18" id="KW-1185">Reference proteome</keyword>
<evidence type="ECO:0000313" key="19">
    <source>
        <dbReference type="RefSeq" id="XP_045573251.1"/>
    </source>
</evidence>
<evidence type="ECO:0000313" key="18">
    <source>
        <dbReference type="Proteomes" id="UP001652741"/>
    </source>
</evidence>
<evidence type="ECO:0000256" key="14">
    <source>
        <dbReference type="ARBA" id="ARBA00044536"/>
    </source>
</evidence>
<dbReference type="PANTHER" id="PTHR13547">
    <property type="match status" value="1"/>
</dbReference>
<evidence type="ECO:0000256" key="12">
    <source>
        <dbReference type="ARBA" id="ARBA00022946"/>
    </source>
</evidence>
<dbReference type="GeneID" id="106601154"/>
<evidence type="ECO:0000256" key="7">
    <source>
        <dbReference type="ARBA" id="ARBA00022722"/>
    </source>
</evidence>
<comment type="subcellular location">
    <subcellularLocation>
        <location evidence="3">Mitochondrion</location>
    </subcellularLocation>
</comment>
<protein>
    <recommendedName>
        <fullName evidence="14">Mitochondrial ribonuclease P catalytic subunit</fullName>
        <ecNumber evidence="5">3.1.26.5</ecNumber>
    </recommendedName>
    <alternativeName>
        <fullName evidence="15">Mitochondrial ribonuclease P protein 3</fullName>
    </alternativeName>
</protein>
<evidence type="ECO:0000256" key="10">
    <source>
        <dbReference type="ARBA" id="ARBA00022833"/>
    </source>
</evidence>
<evidence type="ECO:0000256" key="11">
    <source>
        <dbReference type="ARBA" id="ARBA00022842"/>
    </source>
</evidence>
<evidence type="ECO:0000256" key="5">
    <source>
        <dbReference type="ARBA" id="ARBA00012179"/>
    </source>
</evidence>
<evidence type="ECO:0000256" key="4">
    <source>
        <dbReference type="ARBA" id="ARBA00007626"/>
    </source>
</evidence>
<accession>A0ABM3EQC0</accession>
<keyword evidence="11" id="KW-0460">Magnesium</keyword>
<feature type="domain" description="PRORP" evidence="17">
    <location>
        <begin position="362"/>
        <end position="458"/>
    </location>
</feature>
<dbReference type="InterPro" id="IPR033495">
    <property type="entry name" value="MRPP3_PIN_dom"/>
</dbReference>
<dbReference type="Gene3D" id="1.25.40.10">
    <property type="entry name" value="Tetratricopeptide repeat domain"/>
    <property type="match status" value="1"/>
</dbReference>
<organism evidence="18 19">
    <name type="scientific">Salmo salar</name>
    <name type="common">Atlantic salmon</name>
    <dbReference type="NCBI Taxonomy" id="8030"/>
    <lineage>
        <taxon>Eukaryota</taxon>
        <taxon>Metazoa</taxon>
        <taxon>Chordata</taxon>
        <taxon>Craniata</taxon>
        <taxon>Vertebrata</taxon>
        <taxon>Euteleostomi</taxon>
        <taxon>Actinopterygii</taxon>
        <taxon>Neopterygii</taxon>
        <taxon>Teleostei</taxon>
        <taxon>Protacanthopterygii</taxon>
        <taxon>Salmoniformes</taxon>
        <taxon>Salmonidae</taxon>
        <taxon>Salmoninae</taxon>
        <taxon>Salmo</taxon>
    </lineage>
</organism>
<reference evidence="19" key="1">
    <citation type="submission" date="2025-08" db="UniProtKB">
        <authorList>
            <consortium name="RefSeq"/>
        </authorList>
    </citation>
    <scope>IDENTIFICATION</scope>
</reference>
<sequence length="640" mass="72931">MRLSDHRHAFFCRHETAHLTVYSSSILLLTMSSLLILKTRICLKYISPLFNPSTAGFTPLNNVISKLSVSSRLLCTKGGSRHAGNNRKEDRQREFNIRERLPFPKSVFAAGTAKRTAEYQKKRAEEEPDFPRKNKRVEPPDHPLTASEWKSLKLTSPNPDRFDVRMISSMLADGTDINVAKSLLAYVAMDTGTLSYELLLRYLTLCVGSGHHSEVFDMYDIMRSRFRTLDTGASSLFIKGFSRTERWKEALTILENIKRAITPSPRNYGDTIAGAVLHGDGDTAWALYAELMEKGLIPNQETWQALFQCGLSHQGHEDGLQAILLHMRDNQIYPEETLAKDIKAWFDSLPEQKWIGSWSTVDPRGVCRSCQAELESIQLSREEYTQLKDRVMGDVIQGRDVFNKTTPEELESFKNFVKRKPAFDVVIDGLNVANIGIKGNQSQTVDSNEVVETSSRMINGNRMHLSSFSSVIAKGLNTYVNKLLEVVSELERQGLVILVLGRKHMQRPSRSWDRHDMSLVQQKAHCFFTDNISEDDPFLLYATLHSGNHCNFVSRDLMRDHKACLPDGATRRLFFKWQRGHQLVLSSYTPGKRVRFQRILSYDTIVQTNGGSWHIPYDENGAERCTYEVPQKWLCLTNAK</sequence>
<keyword evidence="9" id="KW-0378">Hydrolase</keyword>
<proteinExistence type="inferred from homology"/>
<keyword evidence="12" id="KW-0809">Transit peptide</keyword>
<dbReference type="EC" id="3.1.26.5" evidence="5"/>
<evidence type="ECO:0000256" key="15">
    <source>
        <dbReference type="ARBA" id="ARBA00044559"/>
    </source>
</evidence>
<feature type="compositionally biased region" description="Basic and acidic residues" evidence="16">
    <location>
        <begin position="118"/>
        <end position="141"/>
    </location>
</feature>
<dbReference type="InterPro" id="IPR011990">
    <property type="entry name" value="TPR-like_helical_dom_sf"/>
</dbReference>
<evidence type="ECO:0000259" key="17">
    <source>
        <dbReference type="Pfam" id="PF16953"/>
    </source>
</evidence>
<evidence type="ECO:0000256" key="3">
    <source>
        <dbReference type="ARBA" id="ARBA00004173"/>
    </source>
</evidence>
<dbReference type="RefSeq" id="XP_045573251.1">
    <property type="nucleotide sequence ID" value="XM_045717295.1"/>
</dbReference>
<keyword evidence="13" id="KW-0496">Mitochondrion</keyword>
<name>A0ABM3EQC0_SALSA</name>
<gene>
    <name evidence="19" type="primary">prorp</name>
</gene>
<comment type="cofactor">
    <cofactor evidence="2">
        <name>Mg(2+)</name>
        <dbReference type="ChEBI" id="CHEBI:18420"/>
    </cofactor>
</comment>
<evidence type="ECO:0000256" key="8">
    <source>
        <dbReference type="ARBA" id="ARBA00022723"/>
    </source>
</evidence>
<evidence type="ECO:0000256" key="16">
    <source>
        <dbReference type="SAM" id="MobiDB-lite"/>
    </source>
</evidence>
<evidence type="ECO:0000256" key="2">
    <source>
        <dbReference type="ARBA" id="ARBA00001946"/>
    </source>
</evidence>